<dbReference type="PIRSF" id="PIRSF035009">
    <property type="entry name" value="UCP035009_HSDR_N"/>
    <property type="match status" value="1"/>
</dbReference>
<organism evidence="2 3">
    <name type="scientific">Pararhodobacter zhoushanensis</name>
    <dbReference type="NCBI Taxonomy" id="2479545"/>
    <lineage>
        <taxon>Bacteria</taxon>
        <taxon>Pseudomonadati</taxon>
        <taxon>Pseudomonadota</taxon>
        <taxon>Alphaproteobacteria</taxon>
        <taxon>Rhodobacterales</taxon>
        <taxon>Paracoccaceae</taxon>
        <taxon>Pararhodobacter</taxon>
    </lineage>
</organism>
<proteinExistence type="predicted"/>
<dbReference type="Proteomes" id="UP001208938">
    <property type="component" value="Unassembled WGS sequence"/>
</dbReference>
<evidence type="ECO:0000313" key="2">
    <source>
        <dbReference type="EMBL" id="MCW1932672.1"/>
    </source>
</evidence>
<gene>
    <name evidence="2" type="ORF">OKW52_10485</name>
</gene>
<dbReference type="RefSeq" id="WP_264505654.1">
    <property type="nucleotide sequence ID" value="NZ_JAPDFL010000001.1"/>
</dbReference>
<sequence>MSIEQTIKLLSDRVNRHASTMQTEEAVKTAVVLPFLQSLGYDVFNPTEVVPEFTADAVGKRGEKVDYAIKIDDEIRILIECKPITTKLDKVHLAQLFRYFTVTSAKFAILTNGRHFQFFSDLDEPNKLDARPFFTFDLAEPQAHILAELVKFEKKGFNVQAILADAERLRYTSAVKSQIQKLMEDPPEDLVRLVVGPLHEGRFTAAIVDQFRGLVKSAFRDMVREAVQVRLSSALATTESAPEVAEETSDIVTTPEETEGFMIIKAIVGGTIRPSRVVMRDQKSYCGVLIDNNNRKPLARLHFNRTVKYLGLFDGEAEERVPLETLEDIYGHAGRLTATAARYAAT</sequence>
<evidence type="ECO:0000259" key="1">
    <source>
        <dbReference type="Pfam" id="PF13588"/>
    </source>
</evidence>
<keyword evidence="3" id="KW-1185">Reference proteome</keyword>
<comment type="caution">
    <text evidence="2">The sequence shown here is derived from an EMBL/GenBank/DDBJ whole genome shotgun (WGS) entry which is preliminary data.</text>
</comment>
<dbReference type="Pfam" id="PF13588">
    <property type="entry name" value="HSDR_N_2"/>
    <property type="match status" value="1"/>
</dbReference>
<evidence type="ECO:0000313" key="3">
    <source>
        <dbReference type="Proteomes" id="UP001208938"/>
    </source>
</evidence>
<name>A0ABT3GYR4_9RHOB</name>
<dbReference type="EMBL" id="JAPDFL010000001">
    <property type="protein sequence ID" value="MCW1932672.1"/>
    <property type="molecule type" value="Genomic_DNA"/>
</dbReference>
<protein>
    <submittedName>
        <fullName evidence="2">Type I restriction enzyme HsdR N-terminal domain-containing protein</fullName>
    </submittedName>
</protein>
<reference evidence="2 3" key="1">
    <citation type="submission" date="2022-10" db="EMBL/GenBank/DDBJ databases">
        <title>Pararhodobacter sp. nov., isolated from marine algae.</title>
        <authorList>
            <person name="Choi B.J."/>
            <person name="Kim J.M."/>
            <person name="Lee J.K."/>
            <person name="Choi D.G."/>
            <person name="Jeon C.O."/>
        </authorList>
    </citation>
    <scope>NUCLEOTIDE SEQUENCE [LARGE SCALE GENOMIC DNA]</scope>
    <source>
        <strain evidence="2 3">ZQ420</strain>
    </source>
</reference>
<dbReference type="InterPro" id="IPR029464">
    <property type="entry name" value="HSDR_N"/>
</dbReference>
<feature type="domain" description="Type I restriction enzyme R protein N-terminal" evidence="1">
    <location>
        <begin position="24"/>
        <end position="121"/>
    </location>
</feature>
<dbReference type="InterPro" id="IPR017035">
    <property type="entry name" value="UCP035009_HsdR_All3000-type"/>
</dbReference>
<accession>A0ABT3GYR4</accession>